<dbReference type="EMBL" id="CAXAMN010028805">
    <property type="protein sequence ID" value="CAK9117701.1"/>
    <property type="molecule type" value="Genomic_DNA"/>
</dbReference>
<feature type="non-terminal residue" evidence="1">
    <location>
        <position position="170"/>
    </location>
</feature>
<keyword evidence="2" id="KW-1185">Reference proteome</keyword>
<proteinExistence type="predicted"/>
<name>A0ABP0SZ29_9DINO</name>
<protein>
    <submittedName>
        <fullName evidence="1">Uncharacterized protein</fullName>
    </submittedName>
</protein>
<organism evidence="1 2">
    <name type="scientific">Durusdinium trenchii</name>
    <dbReference type="NCBI Taxonomy" id="1381693"/>
    <lineage>
        <taxon>Eukaryota</taxon>
        <taxon>Sar</taxon>
        <taxon>Alveolata</taxon>
        <taxon>Dinophyceae</taxon>
        <taxon>Suessiales</taxon>
        <taxon>Symbiodiniaceae</taxon>
        <taxon>Durusdinium</taxon>
    </lineage>
</organism>
<accession>A0ABP0SZ29</accession>
<evidence type="ECO:0000313" key="2">
    <source>
        <dbReference type="Proteomes" id="UP001642484"/>
    </source>
</evidence>
<sequence>MAVVPTACPGFPRALDILDDLWWQWDELQTYLARLEDELHDYWHGRGRTKDGRKKGREDFDRMTQPFLDEKGIDSSMASWGPMVCSNALRTLCRRWFEEVQMSNGVCHGFCEGFLGWCLSEWEEFWDPRFDDLLELLFLFLAKFDMVVKHPWACAWQKWHNMDCILEFRA</sequence>
<dbReference type="Proteomes" id="UP001642484">
    <property type="component" value="Unassembled WGS sequence"/>
</dbReference>
<gene>
    <name evidence="1" type="ORF">CCMP2556_LOCUS54963</name>
</gene>
<evidence type="ECO:0000313" key="1">
    <source>
        <dbReference type="EMBL" id="CAK9117701.1"/>
    </source>
</evidence>
<reference evidence="1 2" key="1">
    <citation type="submission" date="2024-02" db="EMBL/GenBank/DDBJ databases">
        <authorList>
            <person name="Chen Y."/>
            <person name="Shah S."/>
            <person name="Dougan E. K."/>
            <person name="Thang M."/>
            <person name="Chan C."/>
        </authorList>
    </citation>
    <scope>NUCLEOTIDE SEQUENCE [LARGE SCALE GENOMIC DNA]</scope>
</reference>
<comment type="caution">
    <text evidence="1">The sequence shown here is derived from an EMBL/GenBank/DDBJ whole genome shotgun (WGS) entry which is preliminary data.</text>
</comment>